<sequence length="60" mass="6920">MASDMPLIVTGVMKPRHLKRDCRVKVVCFRYIKPGHIKQNCRVKLADEKANIVHESKESD</sequence>
<dbReference type="EMBL" id="JABWDY010033455">
    <property type="protein sequence ID" value="KAF5183418.1"/>
    <property type="molecule type" value="Genomic_DNA"/>
</dbReference>
<protein>
    <submittedName>
        <fullName evidence="1">Uncharacterized protein</fullName>
    </submittedName>
</protein>
<dbReference type="Proteomes" id="UP000554482">
    <property type="component" value="Unassembled WGS sequence"/>
</dbReference>
<reference evidence="1 2" key="1">
    <citation type="submission" date="2020-06" db="EMBL/GenBank/DDBJ databases">
        <title>Transcriptomic and genomic resources for Thalictrum thalictroides and T. hernandezii: Facilitating candidate gene discovery in an emerging model plant lineage.</title>
        <authorList>
            <person name="Arias T."/>
            <person name="Riano-Pachon D.M."/>
            <person name="Di Stilio V.S."/>
        </authorList>
    </citation>
    <scope>NUCLEOTIDE SEQUENCE [LARGE SCALE GENOMIC DNA]</scope>
    <source>
        <strain evidence="2">cv. WT478/WT964</strain>
        <tissue evidence="1">Leaves</tissue>
    </source>
</reference>
<proteinExistence type="predicted"/>
<accession>A0A7J6VFQ6</accession>
<comment type="caution">
    <text evidence="1">The sequence shown here is derived from an EMBL/GenBank/DDBJ whole genome shotgun (WGS) entry which is preliminary data.</text>
</comment>
<keyword evidence="2" id="KW-1185">Reference proteome</keyword>
<name>A0A7J6VFQ6_THATH</name>
<evidence type="ECO:0000313" key="1">
    <source>
        <dbReference type="EMBL" id="KAF5183418.1"/>
    </source>
</evidence>
<dbReference type="AlphaFoldDB" id="A0A7J6VFQ6"/>
<dbReference type="OrthoDB" id="97058at2759"/>
<gene>
    <name evidence="1" type="ORF">FRX31_026995</name>
</gene>
<evidence type="ECO:0000313" key="2">
    <source>
        <dbReference type="Proteomes" id="UP000554482"/>
    </source>
</evidence>
<organism evidence="1 2">
    <name type="scientific">Thalictrum thalictroides</name>
    <name type="common">Rue-anemone</name>
    <name type="synonym">Anemone thalictroides</name>
    <dbReference type="NCBI Taxonomy" id="46969"/>
    <lineage>
        <taxon>Eukaryota</taxon>
        <taxon>Viridiplantae</taxon>
        <taxon>Streptophyta</taxon>
        <taxon>Embryophyta</taxon>
        <taxon>Tracheophyta</taxon>
        <taxon>Spermatophyta</taxon>
        <taxon>Magnoliopsida</taxon>
        <taxon>Ranunculales</taxon>
        <taxon>Ranunculaceae</taxon>
        <taxon>Thalictroideae</taxon>
        <taxon>Thalictrum</taxon>
    </lineage>
</organism>